<evidence type="ECO:0000313" key="3">
    <source>
        <dbReference type="Proteomes" id="UP000826195"/>
    </source>
</evidence>
<name>A0AAV7I5H1_COTGL</name>
<protein>
    <submittedName>
        <fullName evidence="2">Uncharacterized protein</fullName>
    </submittedName>
</protein>
<reference evidence="2 3" key="1">
    <citation type="journal article" date="2021" name="J. Hered.">
        <title>A chromosome-level genome assembly of the parasitoid wasp, Cotesia glomerata (Hymenoptera: Braconidae).</title>
        <authorList>
            <person name="Pinto B.J."/>
            <person name="Weis J.J."/>
            <person name="Gamble T."/>
            <person name="Ode P.J."/>
            <person name="Paul R."/>
            <person name="Zaspel J.M."/>
        </authorList>
    </citation>
    <scope>NUCLEOTIDE SEQUENCE [LARGE SCALE GENOMIC DNA]</scope>
    <source>
        <strain evidence="2">CgM1</strain>
    </source>
</reference>
<keyword evidence="1" id="KW-1133">Transmembrane helix</keyword>
<dbReference type="EMBL" id="JAHXZJ010002609">
    <property type="protein sequence ID" value="KAH0540486.1"/>
    <property type="molecule type" value="Genomic_DNA"/>
</dbReference>
<evidence type="ECO:0000313" key="2">
    <source>
        <dbReference type="EMBL" id="KAH0540486.1"/>
    </source>
</evidence>
<feature type="transmembrane region" description="Helical" evidence="1">
    <location>
        <begin position="23"/>
        <end position="48"/>
    </location>
</feature>
<feature type="transmembrane region" description="Helical" evidence="1">
    <location>
        <begin position="60"/>
        <end position="78"/>
    </location>
</feature>
<organism evidence="2 3">
    <name type="scientific">Cotesia glomerata</name>
    <name type="common">Lepidopteran parasitic wasp</name>
    <name type="synonym">Apanteles glomeratus</name>
    <dbReference type="NCBI Taxonomy" id="32391"/>
    <lineage>
        <taxon>Eukaryota</taxon>
        <taxon>Metazoa</taxon>
        <taxon>Ecdysozoa</taxon>
        <taxon>Arthropoda</taxon>
        <taxon>Hexapoda</taxon>
        <taxon>Insecta</taxon>
        <taxon>Pterygota</taxon>
        <taxon>Neoptera</taxon>
        <taxon>Endopterygota</taxon>
        <taxon>Hymenoptera</taxon>
        <taxon>Apocrita</taxon>
        <taxon>Ichneumonoidea</taxon>
        <taxon>Braconidae</taxon>
        <taxon>Microgastrinae</taxon>
        <taxon>Cotesia</taxon>
    </lineage>
</organism>
<sequence>MSIAVQHHVRVLKFSKTMLREALLEYCLIEIGASSILLCIDEFCFLRMLDNQDIANTIPYIMLFFALSLNILILCYFSELLNSQRPQRISTGGIIDLSYITYIQIIKTGFAYLQILRASNTHQ</sequence>
<gene>
    <name evidence="2" type="ORF">KQX54_017705</name>
</gene>
<keyword evidence="1" id="KW-0812">Transmembrane</keyword>
<evidence type="ECO:0000256" key="1">
    <source>
        <dbReference type="SAM" id="Phobius"/>
    </source>
</evidence>
<proteinExistence type="predicted"/>
<keyword evidence="1" id="KW-0472">Membrane</keyword>
<dbReference type="AlphaFoldDB" id="A0AAV7I5H1"/>
<accession>A0AAV7I5H1</accession>
<keyword evidence="3" id="KW-1185">Reference proteome</keyword>
<dbReference type="Proteomes" id="UP000826195">
    <property type="component" value="Unassembled WGS sequence"/>
</dbReference>
<comment type="caution">
    <text evidence="2">The sequence shown here is derived from an EMBL/GenBank/DDBJ whole genome shotgun (WGS) entry which is preliminary data.</text>
</comment>